<gene>
    <name evidence="2" type="ORF">A3H70_01030</name>
</gene>
<dbReference type="AlphaFoldDB" id="A0A1G2BUG4"/>
<evidence type="ECO:0000313" key="2">
    <source>
        <dbReference type="EMBL" id="OGY92219.1"/>
    </source>
</evidence>
<comment type="caution">
    <text evidence="2">The sequence shown here is derived from an EMBL/GenBank/DDBJ whole genome shotgun (WGS) entry which is preliminary data.</text>
</comment>
<protein>
    <submittedName>
        <fullName evidence="2">Uncharacterized protein</fullName>
    </submittedName>
</protein>
<organism evidence="2 3">
    <name type="scientific">Candidatus Komeilibacteria bacterium RIFCSPLOWO2_02_FULL_48_11</name>
    <dbReference type="NCBI Taxonomy" id="1798553"/>
    <lineage>
        <taxon>Bacteria</taxon>
        <taxon>Candidatus Komeiliibacteriota</taxon>
    </lineage>
</organism>
<dbReference type="Proteomes" id="UP000178109">
    <property type="component" value="Unassembled WGS sequence"/>
</dbReference>
<sequence>MRLVLHLPHLFRNHPGQGGAVSEKEKAHLSNTVGRYARTPLDVQHRELGHSFKVPRIAGCQRRAGKERGGGNGAIRDFKPVISPQ</sequence>
<name>A0A1G2BUG4_9BACT</name>
<feature type="region of interest" description="Disordered" evidence="1">
    <location>
        <begin position="63"/>
        <end position="85"/>
    </location>
</feature>
<dbReference type="EMBL" id="MHKO01000026">
    <property type="protein sequence ID" value="OGY92219.1"/>
    <property type="molecule type" value="Genomic_DNA"/>
</dbReference>
<evidence type="ECO:0000256" key="1">
    <source>
        <dbReference type="SAM" id="MobiDB-lite"/>
    </source>
</evidence>
<reference evidence="2 3" key="1">
    <citation type="journal article" date="2016" name="Nat. Commun.">
        <title>Thousands of microbial genomes shed light on interconnected biogeochemical processes in an aquifer system.</title>
        <authorList>
            <person name="Anantharaman K."/>
            <person name="Brown C.T."/>
            <person name="Hug L.A."/>
            <person name="Sharon I."/>
            <person name="Castelle C.J."/>
            <person name="Probst A.J."/>
            <person name="Thomas B.C."/>
            <person name="Singh A."/>
            <person name="Wilkins M.J."/>
            <person name="Karaoz U."/>
            <person name="Brodie E.L."/>
            <person name="Williams K.H."/>
            <person name="Hubbard S.S."/>
            <person name="Banfield J.F."/>
        </authorList>
    </citation>
    <scope>NUCLEOTIDE SEQUENCE [LARGE SCALE GENOMIC DNA]</scope>
</reference>
<evidence type="ECO:0000313" key="3">
    <source>
        <dbReference type="Proteomes" id="UP000178109"/>
    </source>
</evidence>
<accession>A0A1G2BUG4</accession>
<proteinExistence type="predicted"/>